<dbReference type="InterPro" id="IPR006664">
    <property type="entry name" value="OMP_bac"/>
</dbReference>
<evidence type="ECO:0000313" key="7">
    <source>
        <dbReference type="Proteomes" id="UP000182101"/>
    </source>
</evidence>
<accession>A0AAC9JEI4</accession>
<dbReference type="Pfam" id="PF00691">
    <property type="entry name" value="OmpA"/>
    <property type="match status" value="1"/>
</dbReference>
<gene>
    <name evidence="6" type="ORF">BM524_19740</name>
</gene>
<dbReference type="InterPro" id="IPR036737">
    <property type="entry name" value="OmpA-like_sf"/>
</dbReference>
<feature type="domain" description="OmpA-like" evidence="5">
    <location>
        <begin position="1"/>
        <end position="116"/>
    </location>
</feature>
<keyword evidence="3" id="KW-0998">Cell outer membrane</keyword>
<organism evidence="6 7">
    <name type="scientific">Alteromonas mediterranea</name>
    <dbReference type="NCBI Taxonomy" id="314275"/>
    <lineage>
        <taxon>Bacteria</taxon>
        <taxon>Pseudomonadati</taxon>
        <taxon>Pseudomonadota</taxon>
        <taxon>Gammaproteobacteria</taxon>
        <taxon>Alteromonadales</taxon>
        <taxon>Alteromonadaceae</taxon>
        <taxon>Alteromonas/Salinimonas group</taxon>
        <taxon>Alteromonas</taxon>
    </lineage>
</organism>
<evidence type="ECO:0000313" key="6">
    <source>
        <dbReference type="EMBL" id="APD92154.1"/>
    </source>
</evidence>
<dbReference type="PRINTS" id="PR01021">
    <property type="entry name" value="OMPADOMAIN"/>
</dbReference>
<evidence type="ECO:0000256" key="1">
    <source>
        <dbReference type="ARBA" id="ARBA00004442"/>
    </source>
</evidence>
<evidence type="ECO:0000259" key="5">
    <source>
        <dbReference type="PROSITE" id="PS51123"/>
    </source>
</evidence>
<dbReference type="PROSITE" id="PS51123">
    <property type="entry name" value="OMPA_2"/>
    <property type="match status" value="1"/>
</dbReference>
<evidence type="ECO:0000256" key="3">
    <source>
        <dbReference type="ARBA" id="ARBA00023237"/>
    </source>
</evidence>
<dbReference type="Proteomes" id="UP000182101">
    <property type="component" value="Plasmid pAMCP48-600"/>
</dbReference>
<name>A0AAC9JEI4_9ALTE</name>
<dbReference type="InterPro" id="IPR006665">
    <property type="entry name" value="OmpA-like"/>
</dbReference>
<proteinExistence type="predicted"/>
<dbReference type="PANTHER" id="PTHR30329">
    <property type="entry name" value="STATOR ELEMENT OF FLAGELLAR MOTOR COMPLEX"/>
    <property type="match status" value="1"/>
</dbReference>
<dbReference type="SUPFAM" id="SSF103088">
    <property type="entry name" value="OmpA-like"/>
    <property type="match status" value="1"/>
</dbReference>
<dbReference type="CDD" id="cd07185">
    <property type="entry name" value="OmpA_C-like"/>
    <property type="match status" value="1"/>
</dbReference>
<reference evidence="6 7" key="1">
    <citation type="submission" date="2016-11" db="EMBL/GenBank/DDBJ databases">
        <title>Networking in microbes: conjugative elements and plasmids in the genus Alteromonas.</title>
        <authorList>
            <person name="Lopez-Perez M."/>
            <person name="Ramon-Marco N."/>
            <person name="Rodriguez-Valera F."/>
        </authorList>
    </citation>
    <scope>NUCLEOTIDE SEQUENCE [LARGE SCALE GENOMIC DNA]</scope>
    <source>
        <strain evidence="6 7">CP48</strain>
        <plasmid evidence="7">pamcp48-600</plasmid>
    </source>
</reference>
<dbReference type="PANTHER" id="PTHR30329:SF21">
    <property type="entry name" value="LIPOPROTEIN YIAD-RELATED"/>
    <property type="match status" value="1"/>
</dbReference>
<dbReference type="Gene3D" id="3.30.1330.60">
    <property type="entry name" value="OmpA-like domain"/>
    <property type="match status" value="1"/>
</dbReference>
<geneLocation type="plasmid" evidence="7">
    <name>pamcp48-600</name>
</geneLocation>
<evidence type="ECO:0000256" key="4">
    <source>
        <dbReference type="PROSITE-ProRule" id="PRU00473"/>
    </source>
</evidence>
<keyword evidence="2 4" id="KW-0472">Membrane</keyword>
<dbReference type="AlphaFoldDB" id="A0AAC9JEI4"/>
<dbReference type="EMBL" id="CP018025">
    <property type="protein sequence ID" value="APD92154.1"/>
    <property type="molecule type" value="Genomic_DNA"/>
</dbReference>
<keyword evidence="6" id="KW-0614">Plasmid</keyword>
<protein>
    <recommendedName>
        <fullName evidence="5">OmpA-like domain-containing protein</fullName>
    </recommendedName>
</protein>
<comment type="subcellular location">
    <subcellularLocation>
        <location evidence="1">Cell outer membrane</location>
    </subcellularLocation>
</comment>
<dbReference type="InterPro" id="IPR050330">
    <property type="entry name" value="Bact_OuterMem_StrucFunc"/>
</dbReference>
<dbReference type="GO" id="GO:0009279">
    <property type="term" value="C:cell outer membrane"/>
    <property type="evidence" value="ECO:0007669"/>
    <property type="project" value="UniProtKB-SubCell"/>
</dbReference>
<sequence length="118" mass="13460">MREQFLLDVKFAHDKATITSEYLPQAKQLTDILRQDEELSITIEGHTSLIGSEAYNLDLSQRRANAVRELLITRYGINPSRITAVGYGEQQPIAHDGTPEAQKVNRRVVALIYYYPKK</sequence>
<evidence type="ECO:0000256" key="2">
    <source>
        <dbReference type="ARBA" id="ARBA00023136"/>
    </source>
</evidence>